<evidence type="ECO:0008006" key="4">
    <source>
        <dbReference type="Google" id="ProtNLM"/>
    </source>
</evidence>
<dbReference type="RefSeq" id="WP_068378917.1">
    <property type="nucleotide sequence ID" value="NZ_LSNE01000009.1"/>
</dbReference>
<dbReference type="AlphaFoldDB" id="A0A148KN27"/>
<reference evidence="3" key="1">
    <citation type="submission" date="2016-02" db="EMBL/GenBank/DDBJ databases">
        <authorList>
            <person name="Schultz-Johansen M."/>
            <person name="Glaring M.A."/>
            <person name="Bech P.K."/>
            <person name="Stougaard P."/>
        </authorList>
    </citation>
    <scope>NUCLEOTIDE SEQUENCE [LARGE SCALE GENOMIC DNA]</scope>
    <source>
        <strain evidence="3">S66</strain>
    </source>
</reference>
<organism evidence="2 3">
    <name type="scientific">Paraglaciecola hydrolytica</name>
    <dbReference type="NCBI Taxonomy" id="1799789"/>
    <lineage>
        <taxon>Bacteria</taxon>
        <taxon>Pseudomonadati</taxon>
        <taxon>Pseudomonadota</taxon>
        <taxon>Gammaproteobacteria</taxon>
        <taxon>Alteromonadales</taxon>
        <taxon>Alteromonadaceae</taxon>
        <taxon>Paraglaciecola</taxon>
    </lineage>
</organism>
<feature type="chain" id="PRO_5007550184" description="SPOR domain-containing protein" evidence="1">
    <location>
        <begin position="21"/>
        <end position="1129"/>
    </location>
</feature>
<dbReference type="Proteomes" id="UP000070299">
    <property type="component" value="Unassembled WGS sequence"/>
</dbReference>
<evidence type="ECO:0000256" key="1">
    <source>
        <dbReference type="SAM" id="SignalP"/>
    </source>
</evidence>
<evidence type="ECO:0000313" key="2">
    <source>
        <dbReference type="EMBL" id="KXI27659.1"/>
    </source>
</evidence>
<gene>
    <name evidence="2" type="ORF">AX660_19065</name>
</gene>
<accession>A0A148KN27</accession>
<proteinExistence type="predicted"/>
<dbReference type="STRING" id="1799789.AX660_19065"/>
<name>A0A148KN27_9ALTE</name>
<dbReference type="SUPFAM" id="SSF49478">
    <property type="entry name" value="Cna protein B-type domain"/>
    <property type="match status" value="1"/>
</dbReference>
<evidence type="ECO:0000313" key="3">
    <source>
        <dbReference type="Proteomes" id="UP000070299"/>
    </source>
</evidence>
<dbReference type="EMBL" id="LSNE01000009">
    <property type="protein sequence ID" value="KXI27659.1"/>
    <property type="molecule type" value="Genomic_DNA"/>
</dbReference>
<comment type="caution">
    <text evidence="2">The sequence shown here is derived from an EMBL/GenBank/DDBJ whole genome shotgun (WGS) entry which is preliminary data.</text>
</comment>
<keyword evidence="1" id="KW-0732">Signal</keyword>
<dbReference type="OrthoDB" id="121544at2"/>
<dbReference type="Gene3D" id="2.60.40.10">
    <property type="entry name" value="Immunoglobulins"/>
    <property type="match status" value="1"/>
</dbReference>
<keyword evidence="3" id="KW-1185">Reference proteome</keyword>
<protein>
    <recommendedName>
        <fullName evidence="4">SPOR domain-containing protein</fullName>
    </recommendedName>
</protein>
<feature type="signal peptide" evidence="1">
    <location>
        <begin position="1"/>
        <end position="20"/>
    </location>
</feature>
<dbReference type="InterPro" id="IPR013783">
    <property type="entry name" value="Ig-like_fold"/>
</dbReference>
<sequence length="1129" mass="127452">MKFKLWFFTWFFLCSSLSSAAEPLKKVELNEENVLLLDVAINRETIASSVDAYRLGERVLIAIEPVFDSLKLRYQLTDNQLSVWKDEQVQVFTLADQMQDVVNEAEYYWATDGYYQFVTLDLLDKIFGVSVDVDLLRQMVIFSNDTLQLGTKVTPHYLFPVQKLALLNERRQMNRFYNTNTGSDELQSAITIADQYRFITPPHGRVNLAANLGDKEFNGSVQLVSDFLYHSTNLTMSKSDESDLAASMSLSRFKSSPDDRILGLFDSYRLGDVSGVSNNLTTGSNSGVGVVFQRNPDNFRRNNLEVTLDELAPPGWDAELFRSGVFLDRRVVPGDGRLIYENVELFYGLNDFEIRLYGPYGEEETINNRITVKQNSLAAGQMAYSINALDKNHRLFNDDNDEPYKLTNFGGSFDYGVNDRWQLGFSFASIDSEQQFYSIKNALSFNNFLIENDLSVNQDGSYAQETSLTGSLFYKDNYTLSFKSAKDYTSETLDSNGEDYYSFSGSYGIPTYIGLTRFGVGYQQTDVSNRLYVSNQLSNSLGPLYFTHTLTYSENELLFNDTSINKVDSLLGNLSLSANLPWLFVSASLSYDPEDDDFIQKSSSVSLRTTINDPYENRHYLQAQYFPLNENGRKWALRHNMMWDSEKFQMFLSSSYDSNDDWSLQFGVQFYLGYDYHNNRIIMDREFSGGSATLDVHSYLDRQVNGEPDVLDFDLADVSFSGNPRWKEFRSNEKGKTILPGVHGNSEFAFGAKWQEGSATVNNDYVVYTHPGALVEVNMPFYLITDLTGFVVRRQGGQEIALRNVEMQLIGSDNEVIETLDTDQDGFYEFLNLPPNVYQVRVADEYLRNKGFTSNLIGIKVATSGRGGFVELPTLILRRADGTDDKGDEELKTHILDENNVDALVWSKDEVLNKNYFTLPRKEQGPLRAKYSFGQDMSDVVKDKLDQAEQGTSTNTSSETELEVDNFNQTEQAAPVITQQRTPVVEPLAPQVKVVENALSLPRLNLRSAKAATTTAPLITAPVIVAESVDNNNYEPGEIDLAPYFVTNGWIIQFSANAAMVAEQEAITRYSTFGSLYVAQKTTSNGNIFHCLVSQIFDSKAAASEALNRSGFSGWITQSENFSNVKKIY</sequence>